<feature type="domain" description="AB hydrolase-1" evidence="2">
    <location>
        <begin position="70"/>
        <end position="239"/>
    </location>
</feature>
<dbReference type="Proteomes" id="UP000664096">
    <property type="component" value="Unassembled WGS sequence"/>
</dbReference>
<dbReference type="Gene3D" id="3.40.50.1820">
    <property type="entry name" value="alpha/beta hydrolase"/>
    <property type="match status" value="1"/>
</dbReference>
<dbReference type="Pfam" id="PF12697">
    <property type="entry name" value="Abhydrolase_6"/>
    <property type="match status" value="1"/>
</dbReference>
<dbReference type="InterPro" id="IPR050300">
    <property type="entry name" value="GDXG_lipolytic_enzyme"/>
</dbReference>
<accession>A0A939ECP2</accession>
<proteinExistence type="predicted"/>
<evidence type="ECO:0000313" key="3">
    <source>
        <dbReference type="EMBL" id="MBN9670745.1"/>
    </source>
</evidence>
<evidence type="ECO:0000256" key="1">
    <source>
        <dbReference type="ARBA" id="ARBA00022801"/>
    </source>
</evidence>
<dbReference type="AlphaFoldDB" id="A0A939ECP2"/>
<evidence type="ECO:0000313" key="4">
    <source>
        <dbReference type="Proteomes" id="UP000664096"/>
    </source>
</evidence>
<reference evidence="3" key="1">
    <citation type="submission" date="2020-12" db="EMBL/GenBank/DDBJ databases">
        <title>Oil enriched cultivation method for isolating marine PHA-producing bacteria.</title>
        <authorList>
            <person name="Zheng W."/>
            <person name="Yu S."/>
            <person name="Huang Y."/>
        </authorList>
    </citation>
    <scope>NUCLEOTIDE SEQUENCE</scope>
    <source>
        <strain evidence="3">SY-2-12</strain>
    </source>
</reference>
<dbReference type="PANTHER" id="PTHR48081:SF33">
    <property type="entry name" value="KYNURENINE FORMAMIDASE"/>
    <property type="match status" value="1"/>
</dbReference>
<comment type="caution">
    <text evidence="3">The sequence shown here is derived from an EMBL/GenBank/DDBJ whole genome shotgun (WGS) entry which is preliminary data.</text>
</comment>
<dbReference type="InterPro" id="IPR029058">
    <property type="entry name" value="AB_hydrolase_fold"/>
</dbReference>
<protein>
    <submittedName>
        <fullName evidence="3">Alpha/beta hydrolase</fullName>
    </submittedName>
</protein>
<keyword evidence="1 3" id="KW-0378">Hydrolase</keyword>
<organism evidence="3 4">
    <name type="scientific">Roseibium aggregatum</name>
    <dbReference type="NCBI Taxonomy" id="187304"/>
    <lineage>
        <taxon>Bacteria</taxon>
        <taxon>Pseudomonadati</taxon>
        <taxon>Pseudomonadota</taxon>
        <taxon>Alphaproteobacteria</taxon>
        <taxon>Hyphomicrobiales</taxon>
        <taxon>Stappiaceae</taxon>
        <taxon>Roseibium</taxon>
    </lineage>
</organism>
<gene>
    <name evidence="3" type="ORF">JF539_10385</name>
</gene>
<dbReference type="EMBL" id="JAEKJZ010000001">
    <property type="protein sequence ID" value="MBN9670745.1"/>
    <property type="molecule type" value="Genomic_DNA"/>
</dbReference>
<dbReference type="SUPFAM" id="SSF53474">
    <property type="entry name" value="alpha/beta-Hydrolases"/>
    <property type="match status" value="1"/>
</dbReference>
<dbReference type="RefSeq" id="WP_207140270.1">
    <property type="nucleotide sequence ID" value="NZ_JAEKJZ010000001.1"/>
</dbReference>
<dbReference type="GO" id="GO:0016787">
    <property type="term" value="F:hydrolase activity"/>
    <property type="evidence" value="ECO:0007669"/>
    <property type="project" value="UniProtKB-KW"/>
</dbReference>
<sequence length="269" mass="29514">MTEPQIDDWDDAYANAAHIEGAAEYPVRWAKEAEAFRSGWAGKELDICYGKGDRQRFDLFFPRGNSKGLVVFVHGGYWLRFDKSTWSHLARGCLENGWTVCLPGYDLAPDVRIAEITQEITEAIETAAARVAGPIRLTGHSAGGHLVTRMLCEDAALPAAVISRIEKVVSISGLHDLRPLLRTEMNRKFKMTEEDAVAESPALKTPVGNCPVVAWVGSSELPEFLRQSEMLAAAWPLTVCRHDPGLHHFNVIDGLKEPGSPLTSALLGP</sequence>
<dbReference type="InterPro" id="IPR000073">
    <property type="entry name" value="AB_hydrolase_1"/>
</dbReference>
<evidence type="ECO:0000259" key="2">
    <source>
        <dbReference type="Pfam" id="PF12697"/>
    </source>
</evidence>
<name>A0A939ECP2_9HYPH</name>
<dbReference type="PANTHER" id="PTHR48081">
    <property type="entry name" value="AB HYDROLASE SUPERFAMILY PROTEIN C4A8.06C"/>
    <property type="match status" value="1"/>
</dbReference>